<accession>F4X3H8</accession>
<protein>
    <submittedName>
        <fullName evidence="1">Uncharacterized protein</fullName>
    </submittedName>
</protein>
<dbReference type="Proteomes" id="UP000007755">
    <property type="component" value="Unassembled WGS sequence"/>
</dbReference>
<name>F4X3H8_ACREC</name>
<reference evidence="1" key="1">
    <citation type="submission" date="2011-02" db="EMBL/GenBank/DDBJ databases">
        <title>The genome of the leaf-cutting ant Acromyrmex echinatior suggests key adaptations to social evolution and fungus farming.</title>
        <authorList>
            <person name="Nygaard S."/>
            <person name="Zhang G."/>
        </authorList>
    </citation>
    <scope>NUCLEOTIDE SEQUENCE</scope>
</reference>
<sequence length="205" mass="22660">MEQNGTQVEKNSRLLLETSEHVARRLDERAEEYRKLTGSWFCAEKRNLSVRIGTPANGAAIRSLTWVTAEEINLKAVCVPPPAWMNIRQEMIFKPFLPEGNIDFKFVRESVTLDWKGQRTATTSVLTFSAELAFLLASAAAGRALARALVLALPASNQHFPQLPSQRLKGSVIGLENGAGIRRAAVRTAHVHKPQLARSHAGRIV</sequence>
<keyword evidence="2" id="KW-1185">Reference proteome</keyword>
<evidence type="ECO:0000313" key="2">
    <source>
        <dbReference type="Proteomes" id="UP000007755"/>
    </source>
</evidence>
<gene>
    <name evidence="1" type="ORF">G5I_12861</name>
</gene>
<dbReference type="EMBL" id="GL888613">
    <property type="protein sequence ID" value="EGI59006.1"/>
    <property type="molecule type" value="Genomic_DNA"/>
</dbReference>
<organism evidence="2">
    <name type="scientific">Acromyrmex echinatior</name>
    <name type="common">Panamanian leafcutter ant</name>
    <name type="synonym">Acromyrmex octospinosus echinatior</name>
    <dbReference type="NCBI Taxonomy" id="103372"/>
    <lineage>
        <taxon>Eukaryota</taxon>
        <taxon>Metazoa</taxon>
        <taxon>Ecdysozoa</taxon>
        <taxon>Arthropoda</taxon>
        <taxon>Hexapoda</taxon>
        <taxon>Insecta</taxon>
        <taxon>Pterygota</taxon>
        <taxon>Neoptera</taxon>
        <taxon>Endopterygota</taxon>
        <taxon>Hymenoptera</taxon>
        <taxon>Apocrita</taxon>
        <taxon>Aculeata</taxon>
        <taxon>Formicoidea</taxon>
        <taxon>Formicidae</taxon>
        <taxon>Myrmicinae</taxon>
        <taxon>Acromyrmex</taxon>
    </lineage>
</organism>
<dbReference type="AlphaFoldDB" id="F4X3H8"/>
<evidence type="ECO:0000313" key="1">
    <source>
        <dbReference type="EMBL" id="EGI59006.1"/>
    </source>
</evidence>
<dbReference type="InParanoid" id="F4X3H8"/>
<proteinExistence type="predicted"/>